<evidence type="ECO:0000259" key="2">
    <source>
        <dbReference type="Pfam" id="PF05193"/>
    </source>
</evidence>
<feature type="compositionally biased region" description="Low complexity" evidence="1">
    <location>
        <begin position="308"/>
        <end position="317"/>
    </location>
</feature>
<dbReference type="SUPFAM" id="SSF63411">
    <property type="entry name" value="LuxS/MPP-like metallohydrolase"/>
    <property type="match status" value="2"/>
</dbReference>
<comment type="caution">
    <text evidence="3">The sequence shown here is derived from an EMBL/GenBank/DDBJ whole genome shotgun (WGS) entry which is preliminary data.</text>
</comment>
<sequence length="328" mass="34464">MDQLRLMLYGRGGYGHDPMGLEADVAALSARNLREAHAQLGGDRAVLALAGEWPETLEDSLARLFGGWSVGSPGAGPPRHRGSEVVDHGAAEAIAGTGPPLQTASLSYGQAATEQVVLMMGVVALPLGHPDMPALRLLQCHLGVGMSARLFTTLREARGLAYDVGVYFPSRLAGAPFSCHMSSGTERAGEAVSALWEEWQRLLDQPLTGKELGLAKAKLAGQEAMGQMTTAQVSDRIALLAGHGLSHRYPEQTLDTVERLTGEDCLAAARRHLSDPRLAAVGPGTAERSVRQHWNRDRSAMDTGVARPAATAPAQQGSAGGPGTTSLC</sequence>
<dbReference type="InterPro" id="IPR007863">
    <property type="entry name" value="Peptidase_M16_C"/>
</dbReference>
<accession>A0A524RLA4</accession>
<dbReference type="EMBL" id="SRMO01000084">
    <property type="protein sequence ID" value="TGG90828.1"/>
    <property type="molecule type" value="Genomic_DNA"/>
</dbReference>
<gene>
    <name evidence="3" type="ORF">ERJ67_08835</name>
</gene>
<dbReference type="InterPro" id="IPR011249">
    <property type="entry name" value="Metalloenz_LuxS/M16"/>
</dbReference>
<feature type="region of interest" description="Disordered" evidence="1">
    <location>
        <begin position="301"/>
        <end position="328"/>
    </location>
</feature>
<name>A0A524RLA4_9CHRO</name>
<dbReference type="AlphaFoldDB" id="A0A524RLA4"/>
<feature type="domain" description="Peptidase M16 C-terminal" evidence="2">
    <location>
        <begin position="29"/>
        <end position="219"/>
    </location>
</feature>
<evidence type="ECO:0000313" key="3">
    <source>
        <dbReference type="EMBL" id="TGG90828.1"/>
    </source>
</evidence>
<dbReference type="PANTHER" id="PTHR11851">
    <property type="entry name" value="METALLOPROTEASE"/>
    <property type="match status" value="1"/>
</dbReference>
<dbReference type="Proteomes" id="UP000317990">
    <property type="component" value="Unassembled WGS sequence"/>
</dbReference>
<dbReference type="GO" id="GO:0046872">
    <property type="term" value="F:metal ion binding"/>
    <property type="evidence" value="ECO:0007669"/>
    <property type="project" value="InterPro"/>
</dbReference>
<proteinExistence type="predicted"/>
<feature type="compositionally biased region" description="Gly residues" evidence="1">
    <location>
        <begin position="318"/>
        <end position="328"/>
    </location>
</feature>
<dbReference type="Gene3D" id="3.30.830.10">
    <property type="entry name" value="Metalloenzyme, LuxS/M16 peptidase-like"/>
    <property type="match status" value="1"/>
</dbReference>
<protein>
    <submittedName>
        <fullName evidence="3">Insulinase family protein</fullName>
    </submittedName>
</protein>
<dbReference type="PANTHER" id="PTHR11851:SF224">
    <property type="entry name" value="PROCESSING PROTEASE"/>
    <property type="match status" value="1"/>
</dbReference>
<dbReference type="Pfam" id="PF05193">
    <property type="entry name" value="Peptidase_M16_C"/>
    <property type="match status" value="1"/>
</dbReference>
<evidence type="ECO:0000256" key="1">
    <source>
        <dbReference type="SAM" id="MobiDB-lite"/>
    </source>
</evidence>
<organism evidence="3 4">
    <name type="scientific">Aphanocapsa feldmannii 277cV</name>
    <dbReference type="NCBI Taxonomy" id="2507553"/>
    <lineage>
        <taxon>Bacteria</taxon>
        <taxon>Bacillati</taxon>
        <taxon>Cyanobacteriota</taxon>
        <taxon>Cyanophyceae</taxon>
        <taxon>Oscillatoriophycideae</taxon>
        <taxon>Chroococcales</taxon>
        <taxon>Microcystaceae</taxon>
        <taxon>Aphanocapsa</taxon>
    </lineage>
</organism>
<dbReference type="InterPro" id="IPR050361">
    <property type="entry name" value="MPP/UQCRC_Complex"/>
</dbReference>
<reference evidence="3 4" key="1">
    <citation type="journal article" date="2019" name="mSystems">
        <title>Life at home and on the roam: Genomic adaptions reflect the dual lifestyle of an intracellular, facultative symbiont.</title>
        <authorList>
            <person name="Burgsdorf I."/>
        </authorList>
    </citation>
    <scope>NUCLEOTIDE SEQUENCE [LARGE SCALE GENOMIC DNA]</scope>
    <source>
        <strain evidence="3">277cV</strain>
    </source>
</reference>
<evidence type="ECO:0000313" key="4">
    <source>
        <dbReference type="Proteomes" id="UP000317990"/>
    </source>
</evidence>